<dbReference type="AlphaFoldDB" id="A0A1P8WHW0"/>
<evidence type="ECO:0000313" key="3">
    <source>
        <dbReference type="EMBL" id="APZ93646.1"/>
    </source>
</evidence>
<feature type="region of interest" description="Disordered" evidence="2">
    <location>
        <begin position="197"/>
        <end position="228"/>
    </location>
</feature>
<dbReference type="EMBL" id="CP017641">
    <property type="protein sequence ID" value="APZ93646.1"/>
    <property type="molecule type" value="Genomic_DNA"/>
</dbReference>
<keyword evidence="4" id="KW-1185">Reference proteome</keyword>
<name>A0A1P8WHW0_9PLAN</name>
<feature type="compositionally biased region" description="Basic and acidic residues" evidence="2">
    <location>
        <begin position="24"/>
        <end position="42"/>
    </location>
</feature>
<dbReference type="KEGG" id="fmr:Fuma_03264"/>
<reference evidence="3 4" key="1">
    <citation type="journal article" date="2016" name="Front. Microbiol.">
        <title>Fuerstia marisgermanicae gen. nov., sp. nov., an Unusual Member of the Phylum Planctomycetes from the German Wadden Sea.</title>
        <authorList>
            <person name="Kohn T."/>
            <person name="Heuer A."/>
            <person name="Jogler M."/>
            <person name="Vollmers J."/>
            <person name="Boedeker C."/>
            <person name="Bunk B."/>
            <person name="Rast P."/>
            <person name="Borchert D."/>
            <person name="Glockner I."/>
            <person name="Freese H.M."/>
            <person name="Klenk H.P."/>
            <person name="Overmann J."/>
            <person name="Kaster A.K."/>
            <person name="Rohde M."/>
            <person name="Wiegand S."/>
            <person name="Jogler C."/>
        </authorList>
    </citation>
    <scope>NUCLEOTIDE SEQUENCE [LARGE SCALE GENOMIC DNA]</scope>
    <source>
        <strain evidence="3 4">NH11</strain>
    </source>
</reference>
<keyword evidence="1" id="KW-0175">Coiled coil</keyword>
<organism evidence="3 4">
    <name type="scientific">Fuerstiella marisgermanici</name>
    <dbReference type="NCBI Taxonomy" id="1891926"/>
    <lineage>
        <taxon>Bacteria</taxon>
        <taxon>Pseudomonadati</taxon>
        <taxon>Planctomycetota</taxon>
        <taxon>Planctomycetia</taxon>
        <taxon>Planctomycetales</taxon>
        <taxon>Planctomycetaceae</taxon>
        <taxon>Fuerstiella</taxon>
    </lineage>
</organism>
<accession>A0A1P8WHW0</accession>
<evidence type="ECO:0000256" key="1">
    <source>
        <dbReference type="SAM" id="Coils"/>
    </source>
</evidence>
<dbReference type="STRING" id="1891926.Fuma_03264"/>
<gene>
    <name evidence="3" type="ORF">Fuma_03264</name>
</gene>
<protein>
    <submittedName>
        <fullName evidence="3">Uncharacterized protein</fullName>
    </submittedName>
</protein>
<proteinExistence type="predicted"/>
<sequence length="228" mass="26188" precursor="true">MVGVVCLVSCANPAMASNSDPDQGEDRVSDKQRSEQRLDARKAQRPTLLKVTADQQTTALEFAKEHHPELAALLDRLQKNSPTQFARGIREVHLAAQRLERIGQRQPARREAELKKWKLDSEIRLLTAKWVMSQDPELKQKIQQLLRERYEARIDRLKAERNRVAERLQQLDQQIGMSTEEMEADLAADWERLTRQAAAAAKDRKRPAKNVSPNNKNQKSKTEKRPKA</sequence>
<dbReference type="Proteomes" id="UP000187735">
    <property type="component" value="Chromosome"/>
</dbReference>
<feature type="region of interest" description="Disordered" evidence="2">
    <location>
        <begin position="13"/>
        <end position="45"/>
    </location>
</feature>
<evidence type="ECO:0000256" key="2">
    <source>
        <dbReference type="SAM" id="MobiDB-lite"/>
    </source>
</evidence>
<evidence type="ECO:0000313" key="4">
    <source>
        <dbReference type="Proteomes" id="UP000187735"/>
    </source>
</evidence>
<feature type="coiled-coil region" evidence="1">
    <location>
        <begin position="140"/>
        <end position="174"/>
    </location>
</feature>